<gene>
    <name evidence="2" type="ORF">GRAN_4839</name>
</gene>
<dbReference type="AlphaFoldDB" id="A0A4Q0SX75"/>
<accession>A0A4Q0SX75</accession>
<keyword evidence="3" id="KW-1185">Reference proteome</keyword>
<evidence type="ECO:0000313" key="3">
    <source>
        <dbReference type="Proteomes" id="UP000289437"/>
    </source>
</evidence>
<protein>
    <submittedName>
        <fullName evidence="2">Uncharacterized protein</fullName>
    </submittedName>
</protein>
<name>A0A4Q0SX75_9BACT</name>
<proteinExistence type="predicted"/>
<keyword evidence="1" id="KW-0175">Coiled coil</keyword>
<organism evidence="2 3">
    <name type="scientific">Granulicella sibirica</name>
    <dbReference type="NCBI Taxonomy" id="2479048"/>
    <lineage>
        <taxon>Bacteria</taxon>
        <taxon>Pseudomonadati</taxon>
        <taxon>Acidobacteriota</taxon>
        <taxon>Terriglobia</taxon>
        <taxon>Terriglobales</taxon>
        <taxon>Acidobacteriaceae</taxon>
        <taxon>Granulicella</taxon>
    </lineage>
</organism>
<dbReference type="Proteomes" id="UP000289437">
    <property type="component" value="Unassembled WGS sequence"/>
</dbReference>
<evidence type="ECO:0000256" key="1">
    <source>
        <dbReference type="SAM" id="Coils"/>
    </source>
</evidence>
<feature type="coiled-coil region" evidence="1">
    <location>
        <begin position="1"/>
        <end position="52"/>
    </location>
</feature>
<reference evidence="3" key="2">
    <citation type="submission" date="2019-02" db="EMBL/GenBank/DDBJ databases">
        <title>Granulicella sibirica sp. nov., a psychrotolerant acidobacterium isolated from an organic soil layer in forested tundra, West Siberia.</title>
        <authorList>
            <person name="Oshkin I.Y."/>
            <person name="Kulichevskaya I.S."/>
            <person name="Rijpstra W.I.C."/>
            <person name="Sinninghe Damste J.S."/>
            <person name="Rakitin A.L."/>
            <person name="Ravin N.V."/>
            <person name="Dedysh S.N."/>
        </authorList>
    </citation>
    <scope>NUCLEOTIDE SEQUENCE [LARGE SCALE GENOMIC DNA]</scope>
    <source>
        <strain evidence="3">AF10</strain>
    </source>
</reference>
<evidence type="ECO:0000313" key="2">
    <source>
        <dbReference type="EMBL" id="RXH54188.1"/>
    </source>
</evidence>
<sequence length="444" mass="47928">MTELRKQLAALQAQLAQNSATAAPAAETAKKIDDLREQQEIQQAEIATHEQSKVESASKYSLKLTGLLLFNGFVNTGGVDTPDTPTISSPGAGSTGASMRQTMLGFYATGPHIFGASSFADLHIDFYGNPQVSAGNYAGGYYGHPSVPRLRTAHAGLLWDDTELSFAFDRPLISPDSPSSLVSLAVPALAWSGNLWQWNPQLELSHTIPAGPNRFIKFESALIDTQDTLMPPLATSAYTQESLYTSLSEQSRWPGVEARIALTGSPAEQHGNHFGVGGYFSPHLLPNGTRYNAWAATLDEQLQLPHRFELTGSAYRALGLGGLGGGAYKDFTYVESDKGGGYYYHPLDDVGGWAQIKKRAGQRLEFNGAFGIDNVFAHELSRTPVPINYGYSYLARNHTATGNVIYSPSAYLLFSLEFRHLTTWSTTGAPSNSNVVGLGAGYSF</sequence>
<reference evidence="2 3" key="1">
    <citation type="submission" date="2018-11" db="EMBL/GenBank/DDBJ databases">
        <authorList>
            <person name="Mardanov A.V."/>
            <person name="Ravin N.V."/>
            <person name="Dedysh S.N."/>
        </authorList>
    </citation>
    <scope>NUCLEOTIDE SEQUENCE [LARGE SCALE GENOMIC DNA]</scope>
    <source>
        <strain evidence="2 3">AF10</strain>
    </source>
</reference>
<dbReference type="EMBL" id="RDSM01000005">
    <property type="protein sequence ID" value="RXH54188.1"/>
    <property type="molecule type" value="Genomic_DNA"/>
</dbReference>
<comment type="caution">
    <text evidence="2">The sequence shown here is derived from an EMBL/GenBank/DDBJ whole genome shotgun (WGS) entry which is preliminary data.</text>
</comment>